<dbReference type="PANTHER" id="PTHR12677:SF59">
    <property type="entry name" value="GOLGI APPARATUS MEMBRANE PROTEIN TVP38-RELATED"/>
    <property type="match status" value="1"/>
</dbReference>
<gene>
    <name evidence="8" type="ORF">IV68_GL001030</name>
</gene>
<dbReference type="EMBL" id="JQAX01000003">
    <property type="protein sequence ID" value="KRN31773.1"/>
    <property type="molecule type" value="Genomic_DNA"/>
</dbReference>
<feature type="transmembrane region" description="Helical" evidence="6">
    <location>
        <begin position="54"/>
        <end position="87"/>
    </location>
</feature>
<keyword evidence="4 6" id="KW-1133">Transmembrane helix</keyword>
<evidence type="ECO:0000259" key="7">
    <source>
        <dbReference type="Pfam" id="PF09335"/>
    </source>
</evidence>
<evidence type="ECO:0000256" key="6">
    <source>
        <dbReference type="RuleBase" id="RU366058"/>
    </source>
</evidence>
<dbReference type="PATRIC" id="fig|1123500.6.peg.1034"/>
<keyword evidence="5 6" id="KW-0472">Membrane</keyword>
<dbReference type="eggNOG" id="COG0398">
    <property type="taxonomic scope" value="Bacteria"/>
</dbReference>
<feature type="transmembrane region" description="Helical" evidence="6">
    <location>
        <begin position="202"/>
        <end position="223"/>
    </location>
</feature>
<dbReference type="OrthoDB" id="2360723at2"/>
<dbReference type="STRING" id="1123500.GCA_000420365_00968"/>
<dbReference type="InterPro" id="IPR032816">
    <property type="entry name" value="VTT_dom"/>
</dbReference>
<keyword evidence="3 6" id="KW-0812">Transmembrane</keyword>
<protein>
    <recommendedName>
        <fullName evidence="6">TVP38/TMEM64 family membrane protein</fullName>
    </recommendedName>
</protein>
<feature type="transmembrane region" description="Helical" evidence="6">
    <location>
        <begin position="173"/>
        <end position="190"/>
    </location>
</feature>
<evidence type="ECO:0000256" key="5">
    <source>
        <dbReference type="ARBA" id="ARBA00023136"/>
    </source>
</evidence>
<comment type="caution">
    <text evidence="8">The sequence shown here is derived from an EMBL/GenBank/DDBJ whole genome shotgun (WGS) entry which is preliminary data.</text>
</comment>
<dbReference type="AlphaFoldDB" id="A0A0R2G4J4"/>
<dbReference type="RefSeq" id="WP_022791723.1">
    <property type="nucleotide sequence ID" value="NZ_ATUU01000003.1"/>
</dbReference>
<feature type="transmembrane region" description="Helical" evidence="6">
    <location>
        <begin position="142"/>
        <end position="161"/>
    </location>
</feature>
<evidence type="ECO:0000256" key="2">
    <source>
        <dbReference type="ARBA" id="ARBA00022475"/>
    </source>
</evidence>
<reference evidence="8 9" key="1">
    <citation type="journal article" date="2015" name="Genome Announc.">
        <title>Expanding the biotechnology potential of lactobacilli through comparative genomics of 213 strains and associated genera.</title>
        <authorList>
            <person name="Sun Z."/>
            <person name="Harris H.M."/>
            <person name="McCann A."/>
            <person name="Guo C."/>
            <person name="Argimon S."/>
            <person name="Zhang W."/>
            <person name="Yang X."/>
            <person name="Jeffery I.B."/>
            <person name="Cooney J.C."/>
            <person name="Kagawa T.F."/>
            <person name="Liu W."/>
            <person name="Song Y."/>
            <person name="Salvetti E."/>
            <person name="Wrobel A."/>
            <person name="Rasinkangas P."/>
            <person name="Parkhill J."/>
            <person name="Rea M.C."/>
            <person name="O'Sullivan O."/>
            <person name="Ritari J."/>
            <person name="Douillard F.P."/>
            <person name="Paul Ross R."/>
            <person name="Yang R."/>
            <person name="Briner A.E."/>
            <person name="Felis G.E."/>
            <person name="de Vos W.M."/>
            <person name="Barrangou R."/>
            <person name="Klaenhammer T.R."/>
            <person name="Caufield P.W."/>
            <person name="Cui Y."/>
            <person name="Zhang H."/>
            <person name="O'Toole P.W."/>
        </authorList>
    </citation>
    <scope>NUCLEOTIDE SEQUENCE [LARGE SCALE GENOMIC DNA]</scope>
    <source>
        <strain evidence="8 9">DSM 20190</strain>
    </source>
</reference>
<feature type="transmembrane region" description="Helical" evidence="6">
    <location>
        <begin position="94"/>
        <end position="112"/>
    </location>
</feature>
<keyword evidence="2 6" id="KW-1003">Cell membrane</keyword>
<sequence>MQHKVKAARIDNFLKLILSLLVVILVVYYGYLLVTSLPLNFSRADVMALIRQHRLSGAGLLIVMLCIASCIPGVPVALLGVLAGVCLGKVSGALVNLTGMVAGNCLALYIMAHYGEHHRGHPKGRYQQKLAAWLKQWRYPELGLVLGYMVPLVPTSLVDWVLQESSLSQRSRLRVMIFGLLPTAIFYAVGGDAVLRGDGVTLGLTIGVFLVMLALAYLGVRLLSTYRQKVRFDHNEEHNSRLK</sequence>
<comment type="similarity">
    <text evidence="6">Belongs to the TVP38/TMEM64 family.</text>
</comment>
<keyword evidence="9" id="KW-1185">Reference proteome</keyword>
<evidence type="ECO:0000313" key="8">
    <source>
        <dbReference type="EMBL" id="KRN31773.1"/>
    </source>
</evidence>
<dbReference type="PANTHER" id="PTHR12677">
    <property type="entry name" value="GOLGI APPARATUS MEMBRANE PROTEIN TVP38-RELATED"/>
    <property type="match status" value="1"/>
</dbReference>
<evidence type="ECO:0000313" key="9">
    <source>
        <dbReference type="Proteomes" id="UP000051296"/>
    </source>
</evidence>
<accession>A0A0R2G4J4</accession>
<evidence type="ECO:0000256" key="4">
    <source>
        <dbReference type="ARBA" id="ARBA00022989"/>
    </source>
</evidence>
<dbReference type="Proteomes" id="UP000051296">
    <property type="component" value="Unassembled WGS sequence"/>
</dbReference>
<dbReference type="InterPro" id="IPR015414">
    <property type="entry name" value="TMEM64"/>
</dbReference>
<evidence type="ECO:0000256" key="3">
    <source>
        <dbReference type="ARBA" id="ARBA00022692"/>
    </source>
</evidence>
<feature type="transmembrane region" description="Helical" evidence="6">
    <location>
        <begin position="12"/>
        <end position="34"/>
    </location>
</feature>
<organism evidence="8 9">
    <name type="scientific">Weissella halotolerans DSM 20190</name>
    <dbReference type="NCBI Taxonomy" id="1123500"/>
    <lineage>
        <taxon>Bacteria</taxon>
        <taxon>Bacillati</taxon>
        <taxon>Bacillota</taxon>
        <taxon>Bacilli</taxon>
        <taxon>Lactobacillales</taxon>
        <taxon>Lactobacillaceae</taxon>
        <taxon>Weissella</taxon>
    </lineage>
</organism>
<dbReference type="InParanoid" id="A0A0R2G4J4"/>
<evidence type="ECO:0000256" key="1">
    <source>
        <dbReference type="ARBA" id="ARBA00004651"/>
    </source>
</evidence>
<dbReference type="Pfam" id="PF09335">
    <property type="entry name" value="VTT_dom"/>
    <property type="match status" value="1"/>
</dbReference>
<name>A0A0R2G4J4_9LACO</name>
<dbReference type="GO" id="GO:0005886">
    <property type="term" value="C:plasma membrane"/>
    <property type="evidence" value="ECO:0007669"/>
    <property type="project" value="UniProtKB-SubCell"/>
</dbReference>
<feature type="domain" description="VTT" evidence="7">
    <location>
        <begin position="75"/>
        <end position="192"/>
    </location>
</feature>
<proteinExistence type="inferred from homology"/>
<comment type="subcellular location">
    <subcellularLocation>
        <location evidence="1 6">Cell membrane</location>
        <topology evidence="1 6">Multi-pass membrane protein</topology>
    </subcellularLocation>
</comment>